<feature type="compositionally biased region" description="Polar residues" evidence="8">
    <location>
        <begin position="410"/>
        <end position="426"/>
    </location>
</feature>
<evidence type="ECO:0000313" key="11">
    <source>
        <dbReference type="Proteomes" id="UP000283077"/>
    </source>
</evidence>
<proteinExistence type="inferred from homology"/>
<dbReference type="InterPro" id="IPR051205">
    <property type="entry name" value="UbiH/COQ6_monooxygenase"/>
</dbReference>
<protein>
    <submittedName>
        <fullName evidence="10">2-octaprenyl-6-methoxyphenyl hydroxylase</fullName>
    </submittedName>
</protein>
<dbReference type="NCBIfam" id="NF004356">
    <property type="entry name" value="PRK05732.1"/>
    <property type="match status" value="1"/>
</dbReference>
<evidence type="ECO:0000256" key="1">
    <source>
        <dbReference type="ARBA" id="ARBA00001974"/>
    </source>
</evidence>
<evidence type="ECO:0000256" key="8">
    <source>
        <dbReference type="SAM" id="MobiDB-lite"/>
    </source>
</evidence>
<dbReference type="SUPFAM" id="SSF51905">
    <property type="entry name" value="FAD/NAD(P)-binding domain"/>
    <property type="match status" value="1"/>
</dbReference>
<sequence>MTGAMLAQVLLSQHPSLRLAIVEQVAEPGTDQSTKAPANSFDSRSIALAAGSVELLQQWGLWSEIAANACAIQQIQVSDRGHFGKTYLNAAEFNRQSLGQVLEIEWLGALLYPKLEKFSAQGRLHWFRPDRIHNLQTSPEQQILQLQSGVEITAKLLIICEGGDSPTRQLAGMELTQQPYSQAALISNVGLAETHQHIAFERFTADGPIALLPLTKQRYSLVWTLPPQQAQQILQLPDEQFLQQLQQAFGYRAGVFQKVGQRQLYPLTLKYSAEPSRHRVLLCGNSLHNLHPIAGQGFNLALRDIAAITGLIATQLTSDKPADVGCYAVTRAYQQLRQPDISQVIQFTDTLVRLFSNNSRLIALGRSLGLTALMNCPELKTKFAKQSMGLSPILRQQQQLESLLLSGNPAASKSVTTNPITTNLSAKQKAAP</sequence>
<comment type="caution">
    <text evidence="10">The sequence shown here is derived from an EMBL/GenBank/DDBJ whole genome shotgun (WGS) entry which is preliminary data.</text>
</comment>
<gene>
    <name evidence="10" type="ORF">EOE67_13200</name>
</gene>
<reference evidence="10 11" key="1">
    <citation type="submission" date="2019-01" db="EMBL/GenBank/DDBJ databases">
        <authorList>
            <person name="Chen W.-M."/>
        </authorList>
    </citation>
    <scope>NUCLEOTIDE SEQUENCE [LARGE SCALE GENOMIC DNA]</scope>
    <source>
        <strain evidence="10 11">KYPC3</strain>
    </source>
</reference>
<feature type="domain" description="FAD-binding" evidence="9">
    <location>
        <begin position="38"/>
        <end position="319"/>
    </location>
</feature>
<organism evidence="10 11">
    <name type="scientific">Rheinheimera riviphila</name>
    <dbReference type="NCBI Taxonomy" id="1834037"/>
    <lineage>
        <taxon>Bacteria</taxon>
        <taxon>Pseudomonadati</taxon>
        <taxon>Pseudomonadota</taxon>
        <taxon>Gammaproteobacteria</taxon>
        <taxon>Chromatiales</taxon>
        <taxon>Chromatiaceae</taxon>
        <taxon>Rheinheimera</taxon>
    </lineage>
</organism>
<dbReference type="PRINTS" id="PR00420">
    <property type="entry name" value="RNGMNOXGNASE"/>
</dbReference>
<evidence type="ECO:0000256" key="3">
    <source>
        <dbReference type="ARBA" id="ARBA00005349"/>
    </source>
</evidence>
<dbReference type="OrthoDB" id="9769565at2"/>
<dbReference type="PANTHER" id="PTHR43876:SF8">
    <property type="entry name" value="2-OCTAPRENYL-6-METHOXYPHENOL HYDROXYLASE"/>
    <property type="match status" value="1"/>
</dbReference>
<comment type="similarity">
    <text evidence="3">Belongs to the UbiH/COQ6 family.</text>
</comment>
<name>A0A437QMC4_9GAMM</name>
<comment type="pathway">
    <text evidence="2">Cofactor biosynthesis; ubiquinone biosynthesis.</text>
</comment>
<feature type="region of interest" description="Disordered" evidence="8">
    <location>
        <begin position="410"/>
        <end position="432"/>
    </location>
</feature>
<dbReference type="InterPro" id="IPR002938">
    <property type="entry name" value="FAD-bd"/>
</dbReference>
<keyword evidence="6" id="KW-0560">Oxidoreductase</keyword>
<dbReference type="InterPro" id="IPR010971">
    <property type="entry name" value="UbiH/COQ6"/>
</dbReference>
<dbReference type="GO" id="GO:0006744">
    <property type="term" value="P:ubiquinone biosynthetic process"/>
    <property type="evidence" value="ECO:0007669"/>
    <property type="project" value="UniProtKB-UniPathway"/>
</dbReference>
<accession>A0A437QMC4</accession>
<evidence type="ECO:0000256" key="5">
    <source>
        <dbReference type="ARBA" id="ARBA00022827"/>
    </source>
</evidence>
<evidence type="ECO:0000256" key="6">
    <source>
        <dbReference type="ARBA" id="ARBA00023002"/>
    </source>
</evidence>
<dbReference type="PANTHER" id="PTHR43876">
    <property type="entry name" value="UBIQUINONE BIOSYNTHESIS MONOOXYGENASE COQ6, MITOCHONDRIAL"/>
    <property type="match status" value="1"/>
</dbReference>
<dbReference type="InterPro" id="IPR036188">
    <property type="entry name" value="FAD/NAD-bd_sf"/>
</dbReference>
<dbReference type="Proteomes" id="UP000283077">
    <property type="component" value="Unassembled WGS sequence"/>
</dbReference>
<dbReference type="GO" id="GO:0071949">
    <property type="term" value="F:FAD binding"/>
    <property type="evidence" value="ECO:0007669"/>
    <property type="project" value="InterPro"/>
</dbReference>
<dbReference type="AlphaFoldDB" id="A0A437QMC4"/>
<keyword evidence="11" id="KW-1185">Reference proteome</keyword>
<keyword evidence="7" id="KW-0503">Monooxygenase</keyword>
<evidence type="ECO:0000256" key="4">
    <source>
        <dbReference type="ARBA" id="ARBA00022630"/>
    </source>
</evidence>
<dbReference type="Pfam" id="PF01494">
    <property type="entry name" value="FAD_binding_3"/>
    <property type="match status" value="1"/>
</dbReference>
<evidence type="ECO:0000256" key="2">
    <source>
        <dbReference type="ARBA" id="ARBA00004749"/>
    </source>
</evidence>
<dbReference type="NCBIfam" id="TIGR01988">
    <property type="entry name" value="Ubi-OHases"/>
    <property type="match status" value="1"/>
</dbReference>
<dbReference type="Gene3D" id="3.50.50.60">
    <property type="entry name" value="FAD/NAD(P)-binding domain"/>
    <property type="match status" value="2"/>
</dbReference>
<evidence type="ECO:0000313" key="10">
    <source>
        <dbReference type="EMBL" id="RVU35632.1"/>
    </source>
</evidence>
<dbReference type="EMBL" id="SACS01000014">
    <property type="protein sequence ID" value="RVU35632.1"/>
    <property type="molecule type" value="Genomic_DNA"/>
</dbReference>
<keyword evidence="4" id="KW-0285">Flavoprotein</keyword>
<dbReference type="GO" id="GO:0008681">
    <property type="term" value="F:2-octaprenyl-6-methoxyphenol hydroxylase activity"/>
    <property type="evidence" value="ECO:0007669"/>
    <property type="project" value="TreeGrafter"/>
</dbReference>
<dbReference type="UniPathway" id="UPA00232"/>
<keyword evidence="5" id="KW-0274">FAD</keyword>
<evidence type="ECO:0000256" key="7">
    <source>
        <dbReference type="ARBA" id="ARBA00023033"/>
    </source>
</evidence>
<evidence type="ECO:0000259" key="9">
    <source>
        <dbReference type="Pfam" id="PF01494"/>
    </source>
</evidence>
<comment type="cofactor">
    <cofactor evidence="1">
        <name>FAD</name>
        <dbReference type="ChEBI" id="CHEBI:57692"/>
    </cofactor>
</comment>